<dbReference type="PANTHER" id="PTHR37825:SF1">
    <property type="entry name" value="TRNA(MET) CYTIDINE ACETATE LIGASE"/>
    <property type="match status" value="1"/>
</dbReference>
<keyword evidence="2" id="KW-0694">RNA-binding</keyword>
<comment type="caution">
    <text evidence="2">Lacks conserved residue(s) required for the propagation of feature annotation.</text>
</comment>
<sequence length="405" mass="46248">MINGKKVVGVVTEFNPFHDGHAYFLQEIRKKYAADYIVAVMSGDFVQRGEPAFLSKWERAKQALKKGVDLLIQLPVLFSLSGSLDFAYGSVKILSELGFIDQIVFGSECGDLERLRETATFLRNEEENPEYRAKFKEYLAEGDSYPKAREKALSLYYPGEILPNDNLGIAYLMAADILKSRMEFGVIQRNPAFSSAHAIRNEKREKAKNEISALQSGKKRDNVLISGKEESADGREAYGDMESLKEFLLYRILELEREGQSLSSFLDISADLEQRILKMIREGGALRGKESTVESFIQSLKGKNYTYSRVSRALLHVLLHIREEDMKQAKAEKSPYFRILGCSKRAEVLLSYLPENSIFRLGHSLRENSGLKDNYMMKIDLFGRKIYQAILLGTEEEYREFFLKI</sequence>
<keyword evidence="2" id="KW-0820">tRNA-binding</keyword>
<keyword evidence="2" id="KW-0067">ATP-binding</keyword>
<dbReference type="HAMAP" id="MF_01539">
    <property type="entry name" value="TmcAL"/>
    <property type="match status" value="1"/>
</dbReference>
<dbReference type="HOGENOM" id="CLU_038915_0_2_9"/>
<evidence type="ECO:0000313" key="4">
    <source>
        <dbReference type="Proteomes" id="UP000003527"/>
    </source>
</evidence>
<dbReference type="GO" id="GO:0006400">
    <property type="term" value="P:tRNA modification"/>
    <property type="evidence" value="ECO:0007669"/>
    <property type="project" value="UniProtKB-UniRule"/>
</dbReference>
<dbReference type="InterPro" id="IPR008513">
    <property type="entry name" value="tRNA(Met)_cyd_acetate_ligase"/>
</dbReference>
<dbReference type="SUPFAM" id="SSF52374">
    <property type="entry name" value="Nucleotidylyl transferase"/>
    <property type="match status" value="1"/>
</dbReference>
<proteinExistence type="inferred from homology"/>
<reference evidence="3 4" key="1">
    <citation type="submission" date="2011-08" db="EMBL/GenBank/DDBJ databases">
        <title>The Genome Sequence of Oribacterium sp. ACB7.</title>
        <authorList>
            <consortium name="The Broad Institute Genome Sequencing Platform"/>
            <person name="Earl A."/>
            <person name="Ward D."/>
            <person name="Feldgarden M."/>
            <person name="Gevers D."/>
            <person name="Sizova M."/>
            <person name="Hazen A."/>
            <person name="Epstein S."/>
            <person name="Young S.K."/>
            <person name="Zeng Q."/>
            <person name="Gargeya S."/>
            <person name="Fitzgerald M."/>
            <person name="Haas B."/>
            <person name="Abouelleil A."/>
            <person name="Alvarado L."/>
            <person name="Arachchi H.M."/>
            <person name="Berlin A."/>
            <person name="Brown A."/>
            <person name="Chapman S.B."/>
            <person name="Chen Z."/>
            <person name="Dunbar C."/>
            <person name="Freedman E."/>
            <person name="Gearin G."/>
            <person name="Gellesch M."/>
            <person name="Goldberg J."/>
            <person name="Griggs A."/>
            <person name="Gujja S."/>
            <person name="Heiman D."/>
            <person name="Howarth C."/>
            <person name="Larson L."/>
            <person name="Lui A."/>
            <person name="MacDonald P.J.P."/>
            <person name="Montmayeur A."/>
            <person name="Murphy C."/>
            <person name="Neiman D."/>
            <person name="Pearson M."/>
            <person name="Priest M."/>
            <person name="Roberts A."/>
            <person name="Saif S."/>
            <person name="Shea T."/>
            <person name="Shenoy N."/>
            <person name="Sisk P."/>
            <person name="Stolte C."/>
            <person name="Sykes S."/>
            <person name="Wortman J."/>
            <person name="Nusbaum C."/>
            <person name="Birren B."/>
        </authorList>
    </citation>
    <scope>NUCLEOTIDE SEQUENCE [LARGE SCALE GENOMIC DNA]</scope>
    <source>
        <strain evidence="3 4">ACB7</strain>
    </source>
</reference>
<dbReference type="EMBL" id="AFZD01000016">
    <property type="protein sequence ID" value="EHL12005.1"/>
    <property type="molecule type" value="Genomic_DNA"/>
</dbReference>
<evidence type="ECO:0000313" key="3">
    <source>
        <dbReference type="EMBL" id="EHL12005.1"/>
    </source>
</evidence>
<feature type="binding site" evidence="2">
    <location>
        <position position="164"/>
    </location>
    <ligand>
        <name>ATP</name>
        <dbReference type="ChEBI" id="CHEBI:30616"/>
    </ligand>
</feature>
<feature type="binding site" evidence="2">
    <location>
        <position position="106"/>
    </location>
    <ligand>
        <name>ATP</name>
        <dbReference type="ChEBI" id="CHEBI:30616"/>
    </ligand>
</feature>
<keyword evidence="1 2" id="KW-0819">tRNA processing</keyword>
<dbReference type="GO" id="GO:0005737">
    <property type="term" value="C:cytoplasm"/>
    <property type="evidence" value="ECO:0007669"/>
    <property type="project" value="UniProtKB-SubCell"/>
</dbReference>
<dbReference type="InterPro" id="IPR014729">
    <property type="entry name" value="Rossmann-like_a/b/a_fold"/>
</dbReference>
<gene>
    <name evidence="2" type="primary">tmcAL</name>
    <name evidence="3" type="ORF">HMPREF9624_00312</name>
</gene>
<protein>
    <recommendedName>
        <fullName evidence="2">tRNA(Met) cytidine acetate ligase</fullName>
        <ecNumber evidence="2">6.3.4.-</ecNumber>
    </recommendedName>
</protein>
<comment type="caution">
    <text evidence="3">The sequence shown here is derived from an EMBL/GenBank/DDBJ whole genome shotgun (WGS) entry which is preliminary data.</text>
</comment>
<feature type="binding site" evidence="2">
    <location>
        <position position="189"/>
    </location>
    <ligand>
        <name>ATP</name>
        <dbReference type="ChEBI" id="CHEBI:30616"/>
    </ligand>
</feature>
<keyword evidence="4" id="KW-1185">Reference proteome</keyword>
<accession>G9WUI7</accession>
<dbReference type="RefSeq" id="WP_009536242.1">
    <property type="nucleotide sequence ID" value="NZ_JH414504.1"/>
</dbReference>
<name>G9WUI7_9FIRM</name>
<dbReference type="Pfam" id="PF05636">
    <property type="entry name" value="HIGH_NTase1"/>
    <property type="match status" value="1"/>
</dbReference>
<dbReference type="Proteomes" id="UP000003527">
    <property type="component" value="Unassembled WGS sequence"/>
</dbReference>
<dbReference type="EC" id="6.3.4.-" evidence="2"/>
<dbReference type="GO" id="GO:0000049">
    <property type="term" value="F:tRNA binding"/>
    <property type="evidence" value="ECO:0007669"/>
    <property type="project" value="UniProtKB-KW"/>
</dbReference>
<evidence type="ECO:0000256" key="1">
    <source>
        <dbReference type="ARBA" id="ARBA00022694"/>
    </source>
</evidence>
<comment type="similarity">
    <text evidence="2">Belongs to the TmcAL family.</text>
</comment>
<evidence type="ECO:0000256" key="2">
    <source>
        <dbReference type="HAMAP-Rule" id="MF_01539"/>
    </source>
</evidence>
<comment type="catalytic activity">
    <reaction evidence="2">
        <text>cytidine(34) in elongator tRNA(Met) + acetate + ATP = N(4)-acetylcytidine(34) in elongator tRNA(Met) + AMP + diphosphate</text>
        <dbReference type="Rhea" id="RHEA:58144"/>
        <dbReference type="Rhea" id="RHEA-COMP:10693"/>
        <dbReference type="Rhea" id="RHEA-COMP:10694"/>
        <dbReference type="ChEBI" id="CHEBI:30089"/>
        <dbReference type="ChEBI" id="CHEBI:30616"/>
        <dbReference type="ChEBI" id="CHEBI:33019"/>
        <dbReference type="ChEBI" id="CHEBI:74900"/>
        <dbReference type="ChEBI" id="CHEBI:82748"/>
        <dbReference type="ChEBI" id="CHEBI:456215"/>
    </reaction>
</comment>
<feature type="binding site" evidence="2">
    <location>
        <begin position="11"/>
        <end position="24"/>
    </location>
    <ligand>
        <name>ATP</name>
        <dbReference type="ChEBI" id="CHEBI:30616"/>
    </ligand>
</feature>
<organism evidence="3 4">
    <name type="scientific">Oribacterium asaccharolyticum ACB7</name>
    <dbReference type="NCBI Taxonomy" id="796944"/>
    <lineage>
        <taxon>Bacteria</taxon>
        <taxon>Bacillati</taxon>
        <taxon>Bacillota</taxon>
        <taxon>Clostridia</taxon>
        <taxon>Lachnospirales</taxon>
        <taxon>Lachnospiraceae</taxon>
        <taxon>Oribacterium</taxon>
    </lineage>
</organism>
<dbReference type="Gene3D" id="3.40.50.620">
    <property type="entry name" value="HUPs"/>
    <property type="match status" value="1"/>
</dbReference>
<keyword evidence="2" id="KW-0547">Nucleotide-binding</keyword>
<dbReference type="GO" id="GO:0005524">
    <property type="term" value="F:ATP binding"/>
    <property type="evidence" value="ECO:0007669"/>
    <property type="project" value="UniProtKB-KW"/>
</dbReference>
<dbReference type="AlphaFoldDB" id="G9WUI7"/>
<comment type="function">
    <text evidence="2">Catalyzes the formation of N(4)-acetylcytidine (ac(4)C) at the wobble position of elongator tRNA(Met), using acetate and ATP as substrates. First activates an acetate ion to form acetyladenylate (Ac-AMP) and then transfers the acetyl group to tRNA to form ac(4)C34.</text>
</comment>
<dbReference type="PATRIC" id="fig|796944.3.peg.1019"/>
<keyword evidence="2" id="KW-0963">Cytoplasm</keyword>
<dbReference type="PANTHER" id="PTHR37825">
    <property type="entry name" value="TRNA(MET) CYTIDINE ACETATE LIGASE"/>
    <property type="match status" value="1"/>
</dbReference>
<comment type="subcellular location">
    <subcellularLocation>
        <location evidence="2">Cytoplasm</location>
    </subcellularLocation>
</comment>
<keyword evidence="2" id="KW-0436">Ligase</keyword>
<dbReference type="GO" id="GO:0016879">
    <property type="term" value="F:ligase activity, forming carbon-nitrogen bonds"/>
    <property type="evidence" value="ECO:0007669"/>
    <property type="project" value="UniProtKB-UniRule"/>
</dbReference>